<dbReference type="Proteomes" id="UP000292958">
    <property type="component" value="Unassembled WGS sequence"/>
</dbReference>
<reference evidence="1 2" key="1">
    <citation type="submission" date="2019-02" db="EMBL/GenBank/DDBJ databases">
        <title>Genomic Encyclopedia of Archaeal and Bacterial Type Strains, Phase II (KMG-II): from individual species to whole genera.</title>
        <authorList>
            <person name="Goeker M."/>
        </authorList>
    </citation>
    <scope>NUCLEOTIDE SEQUENCE [LARGE SCALE GENOMIC DNA]</scope>
    <source>
        <strain evidence="1 2">DSM 18101</strain>
    </source>
</reference>
<dbReference type="EMBL" id="SHKW01000008">
    <property type="protein sequence ID" value="RZU28902.1"/>
    <property type="molecule type" value="Genomic_DNA"/>
</dbReference>
<evidence type="ECO:0000313" key="2">
    <source>
        <dbReference type="Proteomes" id="UP000292958"/>
    </source>
</evidence>
<evidence type="ECO:0000313" key="1">
    <source>
        <dbReference type="EMBL" id="RZU28902.1"/>
    </source>
</evidence>
<protein>
    <submittedName>
        <fullName evidence="1">Uncharacterized protein</fullName>
    </submittedName>
</protein>
<accession>A0A4Q7XX14</accession>
<comment type="caution">
    <text evidence="1">The sequence shown here is derived from an EMBL/GenBank/DDBJ whole genome shotgun (WGS) entry which is preliminary data.</text>
</comment>
<sequence>MKYDPTIPFVQHFGMYQLPDTMADALEQHRLDRLTAVLDRNKTTSEVFELLATGNDSEVDNFGDLCDPLAFFGDVSLGRIKAGRTALLPPVPSSLADREVGGAALWSEFAVPDGIRTAEDATVALVATLVATSFCDDDFVPQDRSTSLRYIGINSVDHPASKVLRSSTIWQDYRRPIELPDMVEQRKADFVQLFIDHGMPLEHRELECLSKEALIDCATDMRYYILERNRHIVFCKRCSNAMLYFNSRAMSQEQTHVF</sequence>
<dbReference type="AlphaFoldDB" id="A0A4Q7XX14"/>
<dbReference type="RefSeq" id="WP_130425282.1">
    <property type="nucleotide sequence ID" value="NZ_SHKW01000008.1"/>
</dbReference>
<organism evidence="1 2">
    <name type="scientific">Edaphobacter modestus</name>
    <dbReference type="NCBI Taxonomy" id="388466"/>
    <lineage>
        <taxon>Bacteria</taxon>
        <taxon>Pseudomonadati</taxon>
        <taxon>Acidobacteriota</taxon>
        <taxon>Terriglobia</taxon>
        <taxon>Terriglobales</taxon>
        <taxon>Acidobacteriaceae</taxon>
        <taxon>Edaphobacter</taxon>
    </lineage>
</organism>
<proteinExistence type="predicted"/>
<name>A0A4Q7XX14_9BACT</name>
<keyword evidence="2" id="KW-1185">Reference proteome</keyword>
<gene>
    <name evidence="1" type="ORF">BDD14_6485</name>
</gene>